<dbReference type="EMBL" id="JAUJYO010000004">
    <property type="protein sequence ID" value="KAK1318148.1"/>
    <property type="molecule type" value="Genomic_DNA"/>
</dbReference>
<accession>A0AAV9EWL6</accession>
<reference evidence="2" key="1">
    <citation type="journal article" date="2023" name="Nat. Commun.">
        <title>Diploid and tetraploid genomes of Acorus and the evolution of monocots.</title>
        <authorList>
            <person name="Ma L."/>
            <person name="Liu K.W."/>
            <person name="Li Z."/>
            <person name="Hsiao Y.Y."/>
            <person name="Qi Y."/>
            <person name="Fu T."/>
            <person name="Tang G.D."/>
            <person name="Zhang D."/>
            <person name="Sun W.H."/>
            <person name="Liu D.K."/>
            <person name="Li Y."/>
            <person name="Chen G.Z."/>
            <person name="Liu X.D."/>
            <person name="Liao X.Y."/>
            <person name="Jiang Y.T."/>
            <person name="Yu X."/>
            <person name="Hao Y."/>
            <person name="Huang J."/>
            <person name="Zhao X.W."/>
            <person name="Ke S."/>
            <person name="Chen Y.Y."/>
            <person name="Wu W.L."/>
            <person name="Hsu J.L."/>
            <person name="Lin Y.F."/>
            <person name="Huang M.D."/>
            <person name="Li C.Y."/>
            <person name="Huang L."/>
            <person name="Wang Z.W."/>
            <person name="Zhao X."/>
            <person name="Zhong W.Y."/>
            <person name="Peng D.H."/>
            <person name="Ahmad S."/>
            <person name="Lan S."/>
            <person name="Zhang J.S."/>
            <person name="Tsai W.C."/>
            <person name="Van de Peer Y."/>
            <person name="Liu Z.J."/>
        </authorList>
    </citation>
    <scope>NUCLEOTIDE SEQUENCE</scope>
    <source>
        <strain evidence="2">CP</strain>
    </source>
</reference>
<dbReference type="AlphaFoldDB" id="A0AAV9EWL6"/>
<sequence>MEDGGRRLTPTEVSWLSQSNIAEAGDWFPTPAQFKDLLLRIWGPKLIERLVEGEAIENGDEFQVAEGSKGYNEESFQAGKTTPSPQAWGTREEPRWVRASGVDADSVSRCEFGGVHPLHDGTGEGELQTCHKLSVPYQQK</sequence>
<evidence type="ECO:0000313" key="3">
    <source>
        <dbReference type="Proteomes" id="UP001180020"/>
    </source>
</evidence>
<evidence type="ECO:0000313" key="2">
    <source>
        <dbReference type="EMBL" id="KAK1318148.1"/>
    </source>
</evidence>
<evidence type="ECO:0000256" key="1">
    <source>
        <dbReference type="SAM" id="MobiDB-lite"/>
    </source>
</evidence>
<organism evidence="2 3">
    <name type="scientific">Acorus calamus</name>
    <name type="common">Sweet flag</name>
    <dbReference type="NCBI Taxonomy" id="4465"/>
    <lineage>
        <taxon>Eukaryota</taxon>
        <taxon>Viridiplantae</taxon>
        <taxon>Streptophyta</taxon>
        <taxon>Embryophyta</taxon>
        <taxon>Tracheophyta</taxon>
        <taxon>Spermatophyta</taxon>
        <taxon>Magnoliopsida</taxon>
        <taxon>Liliopsida</taxon>
        <taxon>Acoraceae</taxon>
        <taxon>Acorus</taxon>
    </lineage>
</organism>
<feature type="region of interest" description="Disordered" evidence="1">
    <location>
        <begin position="67"/>
        <end position="94"/>
    </location>
</feature>
<reference evidence="2" key="2">
    <citation type="submission" date="2023-06" db="EMBL/GenBank/DDBJ databases">
        <authorList>
            <person name="Ma L."/>
            <person name="Liu K.-W."/>
            <person name="Li Z."/>
            <person name="Hsiao Y.-Y."/>
            <person name="Qi Y."/>
            <person name="Fu T."/>
            <person name="Tang G."/>
            <person name="Zhang D."/>
            <person name="Sun W.-H."/>
            <person name="Liu D.-K."/>
            <person name="Li Y."/>
            <person name="Chen G.-Z."/>
            <person name="Liu X.-D."/>
            <person name="Liao X.-Y."/>
            <person name="Jiang Y.-T."/>
            <person name="Yu X."/>
            <person name="Hao Y."/>
            <person name="Huang J."/>
            <person name="Zhao X.-W."/>
            <person name="Ke S."/>
            <person name="Chen Y.-Y."/>
            <person name="Wu W.-L."/>
            <person name="Hsu J.-L."/>
            <person name="Lin Y.-F."/>
            <person name="Huang M.-D."/>
            <person name="Li C.-Y."/>
            <person name="Huang L."/>
            <person name="Wang Z.-W."/>
            <person name="Zhao X."/>
            <person name="Zhong W.-Y."/>
            <person name="Peng D.-H."/>
            <person name="Ahmad S."/>
            <person name="Lan S."/>
            <person name="Zhang J.-S."/>
            <person name="Tsai W.-C."/>
            <person name="Van De Peer Y."/>
            <person name="Liu Z.-J."/>
        </authorList>
    </citation>
    <scope>NUCLEOTIDE SEQUENCE</scope>
    <source>
        <strain evidence="2">CP</strain>
        <tissue evidence="2">Leaves</tissue>
    </source>
</reference>
<keyword evidence="3" id="KW-1185">Reference proteome</keyword>
<comment type="caution">
    <text evidence="2">The sequence shown here is derived from an EMBL/GenBank/DDBJ whole genome shotgun (WGS) entry which is preliminary data.</text>
</comment>
<protein>
    <submittedName>
        <fullName evidence="2">Uncharacterized protein</fullName>
    </submittedName>
</protein>
<proteinExistence type="predicted"/>
<dbReference type="Proteomes" id="UP001180020">
    <property type="component" value="Unassembled WGS sequence"/>
</dbReference>
<gene>
    <name evidence="2" type="ORF">QJS10_CPB04g01128</name>
</gene>
<feature type="compositionally biased region" description="Polar residues" evidence="1">
    <location>
        <begin position="74"/>
        <end position="87"/>
    </location>
</feature>
<name>A0AAV9EWL6_ACOCL</name>